<dbReference type="InterPro" id="IPR009061">
    <property type="entry name" value="DNA-bd_dom_put_sf"/>
</dbReference>
<proteinExistence type="predicted"/>
<name>A0AAE4ATW8_9HYPH</name>
<dbReference type="RefSeq" id="WP_370874483.1">
    <property type="nucleotide sequence ID" value="NZ_JAUSUL010000008.1"/>
</dbReference>
<dbReference type="SUPFAM" id="SSF46955">
    <property type="entry name" value="Putative DNA-binding domain"/>
    <property type="match status" value="1"/>
</dbReference>
<accession>A0AAE4ATW8</accession>
<dbReference type="Proteomes" id="UP001229244">
    <property type="component" value="Unassembled WGS sequence"/>
</dbReference>
<comment type="caution">
    <text evidence="1">The sequence shown here is derived from an EMBL/GenBank/DDBJ whole genome shotgun (WGS) entry which is preliminary data.</text>
</comment>
<dbReference type="Gene3D" id="1.10.238.160">
    <property type="match status" value="1"/>
</dbReference>
<organism evidence="1 2">
    <name type="scientific">Amorphus orientalis</name>
    <dbReference type="NCBI Taxonomy" id="649198"/>
    <lineage>
        <taxon>Bacteria</taxon>
        <taxon>Pseudomonadati</taxon>
        <taxon>Pseudomonadota</taxon>
        <taxon>Alphaproteobacteria</taxon>
        <taxon>Hyphomicrobiales</taxon>
        <taxon>Amorphaceae</taxon>
        <taxon>Amorphus</taxon>
    </lineage>
</organism>
<dbReference type="GO" id="GO:0003677">
    <property type="term" value="F:DNA binding"/>
    <property type="evidence" value="ECO:0007669"/>
    <property type="project" value="UniProtKB-KW"/>
</dbReference>
<gene>
    <name evidence="1" type="ORF">J2S73_004198</name>
</gene>
<evidence type="ECO:0000313" key="2">
    <source>
        <dbReference type="Proteomes" id="UP001229244"/>
    </source>
</evidence>
<dbReference type="EMBL" id="JAUSUL010000008">
    <property type="protein sequence ID" value="MDQ0317711.1"/>
    <property type="molecule type" value="Genomic_DNA"/>
</dbReference>
<sequence length="81" mass="9511">MTLTEKHREEVGFLRLEQVLELVPVGRSTLYRMMSQGQFPTPCKFGHSRMWAYDEVRRWAGGMRKRKDASAAPRRNDDDII</sequence>
<dbReference type="Pfam" id="PF05930">
    <property type="entry name" value="Phage_AlpA"/>
    <property type="match status" value="1"/>
</dbReference>
<protein>
    <submittedName>
        <fullName evidence="1">DNA-binding transcriptional regulator AlpA</fullName>
    </submittedName>
</protein>
<keyword evidence="2" id="KW-1185">Reference proteome</keyword>
<dbReference type="InterPro" id="IPR010260">
    <property type="entry name" value="AlpA"/>
</dbReference>
<dbReference type="AlphaFoldDB" id="A0AAE4ATW8"/>
<keyword evidence="1" id="KW-0238">DNA-binding</keyword>
<reference evidence="1" key="1">
    <citation type="submission" date="2023-07" db="EMBL/GenBank/DDBJ databases">
        <title>Genomic Encyclopedia of Type Strains, Phase IV (KMG-IV): sequencing the most valuable type-strain genomes for metagenomic binning, comparative biology and taxonomic classification.</title>
        <authorList>
            <person name="Goeker M."/>
        </authorList>
    </citation>
    <scope>NUCLEOTIDE SEQUENCE</scope>
    <source>
        <strain evidence="1">DSM 21202</strain>
    </source>
</reference>
<evidence type="ECO:0000313" key="1">
    <source>
        <dbReference type="EMBL" id="MDQ0317711.1"/>
    </source>
</evidence>